<gene>
    <name evidence="1" type="ORF">EAH_00033580</name>
</gene>
<proteinExistence type="predicted"/>
<dbReference type="VEuPathDB" id="ToxoDB:EAH_00033580"/>
<dbReference type="EMBL" id="HG673287">
    <property type="protein sequence ID" value="CDI83147.1"/>
    <property type="molecule type" value="Genomic_DNA"/>
</dbReference>
<accession>U6GUC5</accession>
<reference evidence="1" key="1">
    <citation type="submission" date="2013-10" db="EMBL/GenBank/DDBJ databases">
        <title>Genomic analysis of the causative agents of coccidiosis in chickens.</title>
        <authorList>
            <person name="Reid A.J."/>
            <person name="Blake D."/>
            <person name="Billington K."/>
            <person name="Browne H."/>
            <person name="Dunn M."/>
            <person name="Hung S."/>
            <person name="Kawahara F."/>
            <person name="Miranda-Saavedra D."/>
            <person name="Mourier T."/>
            <person name="Nagra H."/>
            <person name="Otto T.D."/>
            <person name="Rawlings N."/>
            <person name="Sanchez A."/>
            <person name="Sanders M."/>
            <person name="Subramaniam C."/>
            <person name="Tay Y."/>
            <person name="Dear P."/>
            <person name="Doerig C."/>
            <person name="Gruber A."/>
            <person name="Parkinson J."/>
            <person name="Shirley M."/>
            <person name="Wan K.L."/>
            <person name="Berriman M."/>
            <person name="Tomley F."/>
            <person name="Pain A."/>
        </authorList>
    </citation>
    <scope>NUCLEOTIDE SEQUENCE</scope>
    <source>
        <strain evidence="1">Houghton</strain>
    </source>
</reference>
<dbReference type="GeneID" id="25271428"/>
<evidence type="ECO:0000313" key="2">
    <source>
        <dbReference type="Proteomes" id="UP000018050"/>
    </source>
</evidence>
<sequence length="103" mass="11366">MRQCGDGVKALPFPSDGAVTHKMWWMGQLRAVVGGCVVQGVYKYLIESRKVELKQLEKELEDGRKAVVYEIQPASAVEGTIRLVDAPPASLMPVSLLQDQLLK</sequence>
<dbReference type="AlphaFoldDB" id="U6GUC5"/>
<evidence type="ECO:0000313" key="1">
    <source>
        <dbReference type="EMBL" id="CDI83147.1"/>
    </source>
</evidence>
<dbReference type="Proteomes" id="UP000018050">
    <property type="component" value="Unassembled WGS sequence"/>
</dbReference>
<dbReference type="RefSeq" id="XP_013247693.1">
    <property type="nucleotide sequence ID" value="XM_013392239.1"/>
</dbReference>
<organism evidence="1 2">
    <name type="scientific">Eimeria acervulina</name>
    <name type="common">Coccidian parasite</name>
    <dbReference type="NCBI Taxonomy" id="5801"/>
    <lineage>
        <taxon>Eukaryota</taxon>
        <taxon>Sar</taxon>
        <taxon>Alveolata</taxon>
        <taxon>Apicomplexa</taxon>
        <taxon>Conoidasida</taxon>
        <taxon>Coccidia</taxon>
        <taxon>Eucoccidiorida</taxon>
        <taxon>Eimeriorina</taxon>
        <taxon>Eimeriidae</taxon>
        <taxon>Eimeria</taxon>
    </lineage>
</organism>
<reference evidence="1" key="2">
    <citation type="submission" date="2013-10" db="EMBL/GenBank/DDBJ databases">
        <authorList>
            <person name="Aslett M."/>
        </authorList>
    </citation>
    <scope>NUCLEOTIDE SEQUENCE</scope>
    <source>
        <strain evidence="1">Houghton</strain>
    </source>
</reference>
<keyword evidence="2" id="KW-1185">Reference proteome</keyword>
<protein>
    <submittedName>
        <fullName evidence="1">Uncharacterized protein</fullName>
    </submittedName>
</protein>
<name>U6GUC5_EIMAC</name>